<accession>A0A2J8KTY8</accession>
<evidence type="ECO:0000256" key="1">
    <source>
        <dbReference type="SAM" id="MobiDB-lite"/>
    </source>
</evidence>
<feature type="compositionally biased region" description="Basic residues" evidence="1">
    <location>
        <begin position="23"/>
        <end position="33"/>
    </location>
</feature>
<evidence type="ECO:0000313" key="2">
    <source>
        <dbReference type="EMBL" id="PNI38482.1"/>
    </source>
</evidence>
<reference evidence="2 3" key="1">
    <citation type="submission" date="2017-12" db="EMBL/GenBank/DDBJ databases">
        <title>High-resolution comparative analysis of great ape genomes.</title>
        <authorList>
            <person name="Pollen A."/>
            <person name="Hastie A."/>
            <person name="Hormozdiari F."/>
            <person name="Dougherty M."/>
            <person name="Liu R."/>
            <person name="Chaisson M."/>
            <person name="Hoppe E."/>
            <person name="Hill C."/>
            <person name="Pang A."/>
            <person name="Hillier L."/>
            <person name="Baker C."/>
            <person name="Armstrong J."/>
            <person name="Shendure J."/>
            <person name="Paten B."/>
            <person name="Wilson R."/>
            <person name="Chao H."/>
            <person name="Schneider V."/>
            <person name="Ventura M."/>
            <person name="Kronenberg Z."/>
            <person name="Murali S."/>
            <person name="Gordon D."/>
            <person name="Cantsilieris S."/>
            <person name="Munson K."/>
            <person name="Nelson B."/>
            <person name="Raja A."/>
            <person name="Underwood J."/>
            <person name="Diekhans M."/>
            <person name="Fiddes I."/>
            <person name="Haussler D."/>
            <person name="Eichler E."/>
        </authorList>
    </citation>
    <scope>NUCLEOTIDE SEQUENCE [LARGE SCALE GENOMIC DNA]</scope>
    <source>
        <strain evidence="2">Yerkes chimp pedigree #C0471</strain>
    </source>
</reference>
<dbReference type="EMBL" id="NBAG03000340">
    <property type="protein sequence ID" value="PNI38482.1"/>
    <property type="molecule type" value="Genomic_DNA"/>
</dbReference>
<dbReference type="Proteomes" id="UP000236370">
    <property type="component" value="Unassembled WGS sequence"/>
</dbReference>
<dbReference type="AlphaFoldDB" id="A0A2J8KTY8"/>
<proteinExistence type="predicted"/>
<feature type="region of interest" description="Disordered" evidence="1">
    <location>
        <begin position="22"/>
        <end position="52"/>
    </location>
</feature>
<comment type="caution">
    <text evidence="2">The sequence shown here is derived from an EMBL/GenBank/DDBJ whole genome shotgun (WGS) entry which is preliminary data.</text>
</comment>
<name>A0A2J8KTY8_PANTR</name>
<organism evidence="2 3">
    <name type="scientific">Pan troglodytes</name>
    <name type="common">Chimpanzee</name>
    <dbReference type="NCBI Taxonomy" id="9598"/>
    <lineage>
        <taxon>Eukaryota</taxon>
        <taxon>Metazoa</taxon>
        <taxon>Chordata</taxon>
        <taxon>Craniata</taxon>
        <taxon>Vertebrata</taxon>
        <taxon>Euteleostomi</taxon>
        <taxon>Mammalia</taxon>
        <taxon>Eutheria</taxon>
        <taxon>Euarchontoglires</taxon>
        <taxon>Primates</taxon>
        <taxon>Haplorrhini</taxon>
        <taxon>Catarrhini</taxon>
        <taxon>Hominidae</taxon>
        <taxon>Pan</taxon>
    </lineage>
</organism>
<sequence length="86" mass="9613">VNATPQQMPQTEKAVEDFLRSIGRSKKERRPVRPHTVEKPVPSSSGGDAYVPHGSQVIRKLVMYTLKHHVKIGGLHVSFTVRNSVE</sequence>
<dbReference type="Gene3D" id="3.30.830.10">
    <property type="entry name" value="Metalloenzyme, LuxS/M16 peptidase-like"/>
    <property type="match status" value="1"/>
</dbReference>
<feature type="non-terminal residue" evidence="2">
    <location>
        <position position="1"/>
    </location>
</feature>
<gene>
    <name evidence="2" type="ORF">CK820_G0036150</name>
</gene>
<protein>
    <submittedName>
        <fullName evidence="2">PITRM1 isoform 9</fullName>
    </submittedName>
</protein>
<evidence type="ECO:0000313" key="3">
    <source>
        <dbReference type="Proteomes" id="UP000236370"/>
    </source>
</evidence>